<dbReference type="Pfam" id="PF11172">
    <property type="entry name" value="DUF2959"/>
    <property type="match status" value="1"/>
</dbReference>
<gene>
    <name evidence="1" type="ORF">G0Q06_11910</name>
</gene>
<organism evidence="1 2">
    <name type="scientific">Oceanipulchritudo coccoides</name>
    <dbReference type="NCBI Taxonomy" id="2706888"/>
    <lineage>
        <taxon>Bacteria</taxon>
        <taxon>Pseudomonadati</taxon>
        <taxon>Verrucomicrobiota</taxon>
        <taxon>Opitutia</taxon>
        <taxon>Puniceicoccales</taxon>
        <taxon>Oceanipulchritudinaceae</taxon>
        <taxon>Oceanipulchritudo</taxon>
    </lineage>
</organism>
<comment type="caution">
    <text evidence="1">The sequence shown here is derived from an EMBL/GenBank/DDBJ whole genome shotgun (WGS) entry which is preliminary data.</text>
</comment>
<name>A0A6B2M671_9BACT</name>
<dbReference type="InterPro" id="IPR021342">
    <property type="entry name" value="DUF2959"/>
</dbReference>
<sequence length="213" mass="24234">MNIKIVFPLLLSTLVFVGCQSAYYKTMEKFGVEKRDILVDRVEEGRDAQQETKEEFTDALEQFTALVNFEGGELEEVYDSLRKKFESSEAAAANVREGIRSIESVSQDLFREWESEIEEYTSDQLRRKSREALILTRESYAVMMQKMRAAEASMYPVLDLFRDQVLFLKHNLNARAIASLDTEAGAIASEVKKLVAEMEASIAEADAFIASMR</sequence>
<dbReference type="Proteomes" id="UP000478417">
    <property type="component" value="Unassembled WGS sequence"/>
</dbReference>
<dbReference type="RefSeq" id="WP_163966286.1">
    <property type="nucleotide sequence ID" value="NZ_JAAGNX010000003.1"/>
</dbReference>
<evidence type="ECO:0000313" key="1">
    <source>
        <dbReference type="EMBL" id="NDV63160.1"/>
    </source>
</evidence>
<dbReference type="AlphaFoldDB" id="A0A6B2M671"/>
<evidence type="ECO:0000313" key="2">
    <source>
        <dbReference type="Proteomes" id="UP000478417"/>
    </source>
</evidence>
<keyword evidence="2" id="KW-1185">Reference proteome</keyword>
<reference evidence="1 2" key="1">
    <citation type="submission" date="2020-02" db="EMBL/GenBank/DDBJ databases">
        <title>Albibacoteraceae fam. nov., the first described family within the subdivision 4 Verrucomicrobia.</title>
        <authorList>
            <person name="Xi F."/>
        </authorList>
    </citation>
    <scope>NUCLEOTIDE SEQUENCE [LARGE SCALE GENOMIC DNA]</scope>
    <source>
        <strain evidence="1 2">CK1056</strain>
    </source>
</reference>
<accession>A0A6B2M671</accession>
<dbReference type="EMBL" id="JAAGNX010000003">
    <property type="protein sequence ID" value="NDV63160.1"/>
    <property type="molecule type" value="Genomic_DNA"/>
</dbReference>
<dbReference type="PROSITE" id="PS51257">
    <property type="entry name" value="PROKAR_LIPOPROTEIN"/>
    <property type="match status" value="1"/>
</dbReference>
<proteinExistence type="predicted"/>
<protein>
    <submittedName>
        <fullName evidence="1">DUF2959 domain-containing protein</fullName>
    </submittedName>
</protein>